<dbReference type="Pfam" id="PF00400">
    <property type="entry name" value="WD40"/>
    <property type="match status" value="1"/>
</dbReference>
<dbReference type="SMART" id="SM00320">
    <property type="entry name" value="WD40"/>
    <property type="match status" value="1"/>
</dbReference>
<dbReference type="AlphaFoldDB" id="A0A8S1YLL5"/>
<protein>
    <submittedName>
        <fullName evidence="2">Uncharacterized protein</fullName>
    </submittedName>
</protein>
<evidence type="ECO:0000313" key="2">
    <source>
        <dbReference type="EMBL" id="CAD8214418.1"/>
    </source>
</evidence>
<dbReference type="PROSITE" id="PS50294">
    <property type="entry name" value="WD_REPEATS_REGION"/>
    <property type="match status" value="1"/>
</dbReference>
<evidence type="ECO:0000256" key="1">
    <source>
        <dbReference type="PROSITE-ProRule" id="PRU00221"/>
    </source>
</evidence>
<dbReference type="PANTHER" id="PTHR45333">
    <property type="entry name" value="MEMBRANE PROTEIN-RELATED"/>
    <property type="match status" value="1"/>
</dbReference>
<evidence type="ECO:0000313" key="3">
    <source>
        <dbReference type="Proteomes" id="UP000689195"/>
    </source>
</evidence>
<organism evidence="2 3">
    <name type="scientific">Paramecium pentaurelia</name>
    <dbReference type="NCBI Taxonomy" id="43138"/>
    <lineage>
        <taxon>Eukaryota</taxon>
        <taxon>Sar</taxon>
        <taxon>Alveolata</taxon>
        <taxon>Ciliophora</taxon>
        <taxon>Intramacronucleata</taxon>
        <taxon>Oligohymenophorea</taxon>
        <taxon>Peniculida</taxon>
        <taxon>Parameciidae</taxon>
        <taxon>Paramecium</taxon>
    </lineage>
</organism>
<keyword evidence="1" id="KW-0853">WD repeat</keyword>
<dbReference type="PANTHER" id="PTHR45333:SF1">
    <property type="entry name" value="CHROMOSOME UNDETERMINED SCAFFOLD_625, WHOLE GENOME SHOTGUN SEQUENCE"/>
    <property type="match status" value="1"/>
</dbReference>
<feature type="repeat" description="WD" evidence="1">
    <location>
        <begin position="211"/>
        <end position="252"/>
    </location>
</feature>
<name>A0A8S1YLL5_9CILI</name>
<gene>
    <name evidence="2" type="ORF">PPENT_87.1.T2130006</name>
</gene>
<dbReference type="Pfam" id="PF00805">
    <property type="entry name" value="Pentapeptide"/>
    <property type="match status" value="1"/>
</dbReference>
<dbReference type="Proteomes" id="UP000689195">
    <property type="component" value="Unassembled WGS sequence"/>
</dbReference>
<dbReference type="InterPro" id="IPR001680">
    <property type="entry name" value="WD40_rpt"/>
</dbReference>
<reference evidence="2" key="1">
    <citation type="submission" date="2021-01" db="EMBL/GenBank/DDBJ databases">
        <authorList>
            <consortium name="Genoscope - CEA"/>
            <person name="William W."/>
        </authorList>
    </citation>
    <scope>NUCLEOTIDE SEQUENCE</scope>
</reference>
<dbReference type="InterPro" id="IPR001646">
    <property type="entry name" value="5peptide_repeat"/>
</dbReference>
<keyword evidence="3" id="KW-1185">Reference proteome</keyword>
<dbReference type="PROSITE" id="PS50082">
    <property type="entry name" value="WD_REPEATS_2"/>
    <property type="match status" value="1"/>
</dbReference>
<dbReference type="EMBL" id="CAJJDO010000213">
    <property type="protein sequence ID" value="CAD8214418.1"/>
    <property type="molecule type" value="Genomic_DNA"/>
</dbReference>
<accession>A0A8S1YLL5</accession>
<sequence length="402" mass="46533">MQGPFQEKGVLTDILAQVEDVDEQIFNAILEILRKEKVQNCIGYLSESQILKQIENITQADTEQKLSVITNDMKKITDVLTNLKDHDFNYKDFSSDENQESKLNLIQSIKDTKKVIQFLEFLVHLTSIDNTLIQCGSNSLHILVQMKAELKNKNFENIKIQNTSLIGSNFVRGNLSGSEFNNVNISGINLNGALLFKCKWKNIRILELNILNGHNGLINSVCFSSDGNTLVSGSNDKSIRLCDVKTGQQIAKLDGHYLKYMVRLVQGLFIQILQKMLSILLESDLNLNDTTCNQQSKQRTVSKMKRLKQRSIQLLKENLINTTFFYQTSTIQYDRFTQFITIYKRDQSQQHNQQFCNISSQILKDIFYKKNKKKDKLRIYLQKQTQYKNDKEKKIRLDDISY</sequence>
<comment type="caution">
    <text evidence="2">The sequence shown here is derived from an EMBL/GenBank/DDBJ whole genome shotgun (WGS) entry which is preliminary data.</text>
</comment>
<proteinExistence type="predicted"/>